<comment type="catalytic activity">
    <reaction evidence="9">
        <text>3 propionate 3-nitronate + 3 O2 + H2O = 3 3-oxopropanoate + 2 nitrate + nitrite + H2O2 + 3 H(+)</text>
        <dbReference type="Rhea" id="RHEA:57332"/>
        <dbReference type="ChEBI" id="CHEBI:15377"/>
        <dbReference type="ChEBI" id="CHEBI:15378"/>
        <dbReference type="ChEBI" id="CHEBI:15379"/>
        <dbReference type="ChEBI" id="CHEBI:16240"/>
        <dbReference type="ChEBI" id="CHEBI:16301"/>
        <dbReference type="ChEBI" id="CHEBI:17632"/>
        <dbReference type="ChEBI" id="CHEBI:33190"/>
        <dbReference type="ChEBI" id="CHEBI:136067"/>
    </reaction>
</comment>
<evidence type="ECO:0000256" key="7">
    <source>
        <dbReference type="ARBA" id="ARBA00023033"/>
    </source>
</evidence>
<keyword evidence="6 10" id="KW-0560">Oxidoreductase</keyword>
<keyword evidence="11" id="KW-1185">Reference proteome</keyword>
<dbReference type="STRING" id="1255658.FM114_02055"/>
<evidence type="ECO:0000256" key="1">
    <source>
        <dbReference type="ARBA" id="ARBA00001917"/>
    </source>
</evidence>
<dbReference type="InterPro" id="IPR013785">
    <property type="entry name" value="Aldolase_TIM"/>
</dbReference>
<dbReference type="InterPro" id="IPR004136">
    <property type="entry name" value="NMO"/>
</dbReference>
<proteinExistence type="inferred from homology"/>
<dbReference type="OrthoDB" id="9778912at2"/>
<evidence type="ECO:0000256" key="6">
    <source>
        <dbReference type="ARBA" id="ARBA00023002"/>
    </source>
</evidence>
<accession>A0A1R4IID8</accession>
<evidence type="ECO:0000256" key="5">
    <source>
        <dbReference type="ARBA" id="ARBA00022643"/>
    </source>
</evidence>
<gene>
    <name evidence="10" type="ORF">FM114_02055</name>
</gene>
<dbReference type="Gene3D" id="3.20.20.70">
    <property type="entry name" value="Aldolase class I"/>
    <property type="match status" value="1"/>
</dbReference>
<evidence type="ECO:0000256" key="2">
    <source>
        <dbReference type="ARBA" id="ARBA00009881"/>
    </source>
</evidence>
<dbReference type="GO" id="GO:0006207">
    <property type="term" value="P:'de novo' pyrimidine nucleobase biosynthetic process"/>
    <property type="evidence" value="ECO:0007669"/>
    <property type="project" value="InterPro"/>
</dbReference>
<evidence type="ECO:0000256" key="9">
    <source>
        <dbReference type="ARBA" id="ARBA00049401"/>
    </source>
</evidence>
<organism evidence="10 11">
    <name type="scientific">Luteococcus japonicus LSP_Lj1</name>
    <dbReference type="NCBI Taxonomy" id="1255658"/>
    <lineage>
        <taxon>Bacteria</taxon>
        <taxon>Bacillati</taxon>
        <taxon>Actinomycetota</taxon>
        <taxon>Actinomycetes</taxon>
        <taxon>Propionibacteriales</taxon>
        <taxon>Propionibacteriaceae</taxon>
        <taxon>Luteococcus</taxon>
    </lineage>
</organism>
<name>A0A1R4IID8_9ACTN</name>
<keyword evidence="4" id="KW-0285">Flavoprotein</keyword>
<dbReference type="SUPFAM" id="SSF51412">
    <property type="entry name" value="Inosine monophosphate dehydrogenase (IMPDH)"/>
    <property type="match status" value="1"/>
</dbReference>
<protein>
    <recommendedName>
        <fullName evidence="8">Propionate 3-nitronate monooxygenase</fullName>
    </recommendedName>
</protein>
<evidence type="ECO:0000256" key="4">
    <source>
        <dbReference type="ARBA" id="ARBA00022630"/>
    </source>
</evidence>
<evidence type="ECO:0000256" key="8">
    <source>
        <dbReference type="ARBA" id="ARBA00031155"/>
    </source>
</evidence>
<dbReference type="Pfam" id="PF03060">
    <property type="entry name" value="NMO"/>
    <property type="match status" value="1"/>
</dbReference>
<keyword evidence="7" id="KW-0503">Monooxygenase</keyword>
<evidence type="ECO:0000256" key="3">
    <source>
        <dbReference type="ARBA" id="ARBA00022575"/>
    </source>
</evidence>
<keyword evidence="5" id="KW-0288">FMN</keyword>
<comment type="cofactor">
    <cofactor evidence="1">
        <name>FMN</name>
        <dbReference type="ChEBI" id="CHEBI:58210"/>
    </cofactor>
</comment>
<dbReference type="PROSITE" id="PS00912">
    <property type="entry name" value="DHODEHASE_2"/>
    <property type="match status" value="1"/>
</dbReference>
<dbReference type="CDD" id="cd04730">
    <property type="entry name" value="NPD_like"/>
    <property type="match status" value="1"/>
</dbReference>
<dbReference type="PANTHER" id="PTHR42747">
    <property type="entry name" value="NITRONATE MONOOXYGENASE-RELATED"/>
    <property type="match status" value="1"/>
</dbReference>
<keyword evidence="3" id="KW-0216">Detoxification</keyword>
<dbReference type="AlphaFoldDB" id="A0A1R4IID8"/>
<dbReference type="RefSeq" id="WP_094763532.1">
    <property type="nucleotide sequence ID" value="NZ_FUKQ01000007.1"/>
</dbReference>
<dbReference type="GO" id="GO:0009636">
    <property type="term" value="P:response to toxic substance"/>
    <property type="evidence" value="ECO:0007669"/>
    <property type="project" value="UniProtKB-KW"/>
</dbReference>
<reference evidence="10 11" key="1">
    <citation type="submission" date="2017-02" db="EMBL/GenBank/DDBJ databases">
        <authorList>
            <person name="Peterson S.W."/>
        </authorList>
    </citation>
    <scope>NUCLEOTIDE SEQUENCE [LARGE SCALE GENOMIC DNA]</scope>
    <source>
        <strain evidence="10 11">LSP_Lj1</strain>
    </source>
</reference>
<dbReference type="GO" id="GO:0016627">
    <property type="term" value="F:oxidoreductase activity, acting on the CH-CH group of donors"/>
    <property type="evidence" value="ECO:0007669"/>
    <property type="project" value="InterPro"/>
</dbReference>
<dbReference type="PANTHER" id="PTHR42747:SF3">
    <property type="entry name" value="NITRONATE MONOOXYGENASE-RELATED"/>
    <property type="match status" value="1"/>
</dbReference>
<comment type="similarity">
    <text evidence="2">Belongs to the nitronate monooxygenase family. NMO class I subfamily.</text>
</comment>
<evidence type="ECO:0000313" key="11">
    <source>
        <dbReference type="Proteomes" id="UP000188342"/>
    </source>
</evidence>
<dbReference type="EMBL" id="FUKQ01000007">
    <property type="protein sequence ID" value="SJN19586.1"/>
    <property type="molecule type" value="Genomic_DNA"/>
</dbReference>
<dbReference type="Proteomes" id="UP000188342">
    <property type="component" value="Unassembled WGS sequence"/>
</dbReference>
<dbReference type="InterPro" id="IPR001295">
    <property type="entry name" value="Dihydroorotate_DH_CS"/>
</dbReference>
<sequence length="335" mass="34481">MKLPIALPLMLAPMAGGPTSPELLAAVTAAGAGGFLPGGYLTAAQLEGRLGELSDRMVAAGLGDSPHGVNLFVPGPTDRRRDENAVSLYSQRLGEGVGRPDWGDRDHYEDKLRLLLEVHPVAMVSFTFGCPTAEEVTALHRAGSRVLVTVTDAEEARAAAAVGADALMAQGFDAGGHRGTHAVTKIPNRRDALALIPELTGLGLPLIAAGGVATRGDVQRLLAAGAVAVQVGTAFLRCPEAGTSAAHRDLLVTARGTKVTRAFSGRPARGLVNDFLLAHDDQAPAVYPQVDQITKPLRAAAAARGDSSQVSGWAGTGWAAAQEVPAAEVIASLLP</sequence>
<dbReference type="GO" id="GO:0018580">
    <property type="term" value="F:nitronate monooxygenase activity"/>
    <property type="evidence" value="ECO:0007669"/>
    <property type="project" value="InterPro"/>
</dbReference>
<evidence type="ECO:0000313" key="10">
    <source>
        <dbReference type="EMBL" id="SJN19586.1"/>
    </source>
</evidence>